<dbReference type="AlphaFoldDB" id="A0A5B8VCC9"/>
<dbReference type="GO" id="GO:0030145">
    <property type="term" value="F:manganese ion binding"/>
    <property type="evidence" value="ECO:0007669"/>
    <property type="project" value="InterPro"/>
</dbReference>
<evidence type="ECO:0000256" key="4">
    <source>
        <dbReference type="ARBA" id="ARBA00051722"/>
    </source>
</evidence>
<evidence type="ECO:0000256" key="3">
    <source>
        <dbReference type="ARBA" id="ARBA00022801"/>
    </source>
</evidence>
<gene>
    <name evidence="5" type="ORF">FRZ67_17950</name>
</gene>
<keyword evidence="6" id="KW-1185">Reference proteome</keyword>
<dbReference type="PIRSF" id="PIRSF016557">
    <property type="entry name" value="Caps_synth_CpsB"/>
    <property type="match status" value="1"/>
</dbReference>
<protein>
    <recommendedName>
        <fullName evidence="2">protein-tyrosine-phosphatase</fullName>
        <ecNumber evidence="2">3.1.3.48</ecNumber>
    </recommendedName>
</protein>
<organism evidence="5 6">
    <name type="scientific">Panacibacter ginsenosidivorans</name>
    <dbReference type="NCBI Taxonomy" id="1813871"/>
    <lineage>
        <taxon>Bacteria</taxon>
        <taxon>Pseudomonadati</taxon>
        <taxon>Bacteroidota</taxon>
        <taxon>Chitinophagia</taxon>
        <taxon>Chitinophagales</taxon>
        <taxon>Chitinophagaceae</taxon>
        <taxon>Panacibacter</taxon>
    </lineage>
</organism>
<dbReference type="SUPFAM" id="SSF89550">
    <property type="entry name" value="PHP domain-like"/>
    <property type="match status" value="1"/>
</dbReference>
<sequence>MLSFFKKSVRTEADLSFLGADMHSHLLPGIDDGLKTLEESVAFIGELYNLGYRKLICTPHIIADIYPNSPETIMPKLELVKDAIKKKGIDIVIEAAAEYMVDMDMEKLVTENKPLLTFGKDLILLEMSFVAPSANIEQVIFQLRLKGLRPVLAHPERYAYYHNDFEKYTHYLDLGCLLQVNLLSLLGYYGKPTKAIADRLVKHGMVDLLGTDMHHEKHLAALKDLATKKEFYAQFNGMEIQNRKLLM</sequence>
<dbReference type="OrthoDB" id="9788539at2"/>
<comment type="similarity">
    <text evidence="1">Belongs to the metallo-dependent hydrolases superfamily. CpsB/CapC family.</text>
</comment>
<dbReference type="EC" id="3.1.3.48" evidence="2"/>
<dbReference type="Proteomes" id="UP000321533">
    <property type="component" value="Chromosome"/>
</dbReference>
<evidence type="ECO:0000256" key="2">
    <source>
        <dbReference type="ARBA" id="ARBA00013064"/>
    </source>
</evidence>
<name>A0A5B8VCC9_9BACT</name>
<proteinExistence type="inferred from homology"/>
<evidence type="ECO:0000313" key="6">
    <source>
        <dbReference type="Proteomes" id="UP000321533"/>
    </source>
</evidence>
<evidence type="ECO:0000256" key="1">
    <source>
        <dbReference type="ARBA" id="ARBA00005750"/>
    </source>
</evidence>
<dbReference type="InterPro" id="IPR016195">
    <property type="entry name" value="Pol/histidinol_Pase-like"/>
</dbReference>
<keyword evidence="3" id="KW-0378">Hydrolase</keyword>
<accession>A0A5B8VCC9</accession>
<dbReference type="GO" id="GO:0004725">
    <property type="term" value="F:protein tyrosine phosphatase activity"/>
    <property type="evidence" value="ECO:0007669"/>
    <property type="project" value="UniProtKB-EC"/>
</dbReference>
<dbReference type="InterPro" id="IPR016667">
    <property type="entry name" value="Caps_polysacc_synth_CpsB/CapC"/>
</dbReference>
<dbReference type="RefSeq" id="WP_147191822.1">
    <property type="nucleotide sequence ID" value="NZ_CP042435.1"/>
</dbReference>
<reference evidence="5 6" key="1">
    <citation type="journal article" date="2016" name="Int. J. Syst. Evol. Microbiol.">
        <title>Panacibacter ginsenosidivorans gen. nov., sp. nov., with ginsenoside converting activity isolated from soil of a ginseng field.</title>
        <authorList>
            <person name="Siddiqi M.Z."/>
            <person name="Muhammad Shafi S."/>
            <person name="Choi K.D."/>
            <person name="Im W.T."/>
        </authorList>
    </citation>
    <scope>NUCLEOTIDE SEQUENCE [LARGE SCALE GENOMIC DNA]</scope>
    <source>
        <strain evidence="5 6">Gsoil1550</strain>
    </source>
</reference>
<comment type="catalytic activity">
    <reaction evidence="4">
        <text>O-phospho-L-tyrosyl-[protein] + H2O = L-tyrosyl-[protein] + phosphate</text>
        <dbReference type="Rhea" id="RHEA:10684"/>
        <dbReference type="Rhea" id="RHEA-COMP:10136"/>
        <dbReference type="Rhea" id="RHEA-COMP:20101"/>
        <dbReference type="ChEBI" id="CHEBI:15377"/>
        <dbReference type="ChEBI" id="CHEBI:43474"/>
        <dbReference type="ChEBI" id="CHEBI:46858"/>
        <dbReference type="ChEBI" id="CHEBI:61978"/>
        <dbReference type="EC" id="3.1.3.48"/>
    </reaction>
</comment>
<dbReference type="PANTHER" id="PTHR39181:SF1">
    <property type="entry name" value="TYROSINE-PROTEIN PHOSPHATASE YWQE"/>
    <property type="match status" value="1"/>
</dbReference>
<dbReference type="Gene3D" id="3.20.20.140">
    <property type="entry name" value="Metal-dependent hydrolases"/>
    <property type="match status" value="1"/>
</dbReference>
<dbReference type="EMBL" id="CP042435">
    <property type="protein sequence ID" value="QEC69104.1"/>
    <property type="molecule type" value="Genomic_DNA"/>
</dbReference>
<dbReference type="Pfam" id="PF19567">
    <property type="entry name" value="CpsB_CapC"/>
    <property type="match status" value="1"/>
</dbReference>
<dbReference type="KEGG" id="pgin:FRZ67_17950"/>
<dbReference type="PANTHER" id="PTHR39181">
    <property type="entry name" value="TYROSINE-PROTEIN PHOSPHATASE YWQE"/>
    <property type="match status" value="1"/>
</dbReference>
<evidence type="ECO:0000313" key="5">
    <source>
        <dbReference type="EMBL" id="QEC69104.1"/>
    </source>
</evidence>